<dbReference type="EMBL" id="JAHRIO010077023">
    <property type="protein sequence ID" value="MEQ2183521.1"/>
    <property type="molecule type" value="Genomic_DNA"/>
</dbReference>
<organism evidence="1 2">
    <name type="scientific">Goodea atripinnis</name>
    <dbReference type="NCBI Taxonomy" id="208336"/>
    <lineage>
        <taxon>Eukaryota</taxon>
        <taxon>Metazoa</taxon>
        <taxon>Chordata</taxon>
        <taxon>Craniata</taxon>
        <taxon>Vertebrata</taxon>
        <taxon>Euteleostomi</taxon>
        <taxon>Actinopterygii</taxon>
        <taxon>Neopterygii</taxon>
        <taxon>Teleostei</taxon>
        <taxon>Neoteleostei</taxon>
        <taxon>Acanthomorphata</taxon>
        <taxon>Ovalentaria</taxon>
        <taxon>Atherinomorphae</taxon>
        <taxon>Cyprinodontiformes</taxon>
        <taxon>Goodeidae</taxon>
        <taxon>Goodea</taxon>
    </lineage>
</organism>
<evidence type="ECO:0008006" key="3">
    <source>
        <dbReference type="Google" id="ProtNLM"/>
    </source>
</evidence>
<gene>
    <name evidence="1" type="ORF">GOODEAATRI_033531</name>
</gene>
<evidence type="ECO:0000313" key="2">
    <source>
        <dbReference type="Proteomes" id="UP001476798"/>
    </source>
</evidence>
<dbReference type="Proteomes" id="UP001476798">
    <property type="component" value="Unassembled WGS sequence"/>
</dbReference>
<protein>
    <recommendedName>
        <fullName evidence="3">Tr-type G domain-containing protein</fullName>
    </recommendedName>
</protein>
<accession>A0ABV0PJ96</accession>
<sequence>MVVRLINHKVVLHRANVQPIRYCDVISRRRAPCRSDHQSRTYTATDTRAIAMGATSLDKIKALQRNAAYVRNLCILAHVDHGKFTARFLHRTVTYSEPNFTLHLWVQADMTNCS</sequence>
<keyword evidence="2" id="KW-1185">Reference proteome</keyword>
<proteinExistence type="predicted"/>
<name>A0ABV0PJ96_9TELE</name>
<comment type="caution">
    <text evidence="1">The sequence shown here is derived from an EMBL/GenBank/DDBJ whole genome shotgun (WGS) entry which is preliminary data.</text>
</comment>
<reference evidence="1 2" key="1">
    <citation type="submission" date="2021-06" db="EMBL/GenBank/DDBJ databases">
        <authorList>
            <person name="Palmer J.M."/>
        </authorList>
    </citation>
    <scope>NUCLEOTIDE SEQUENCE [LARGE SCALE GENOMIC DNA]</scope>
    <source>
        <strain evidence="1 2">GA_2019</strain>
        <tissue evidence="1">Muscle</tissue>
    </source>
</reference>
<evidence type="ECO:0000313" key="1">
    <source>
        <dbReference type="EMBL" id="MEQ2183521.1"/>
    </source>
</evidence>